<dbReference type="Proteomes" id="UP000695000">
    <property type="component" value="Unplaced"/>
</dbReference>
<feature type="compositionally biased region" description="Basic and acidic residues" evidence="6">
    <location>
        <begin position="341"/>
        <end position="351"/>
    </location>
</feature>
<feature type="compositionally biased region" description="Pro residues" evidence="6">
    <location>
        <begin position="995"/>
        <end position="1006"/>
    </location>
</feature>
<feature type="region of interest" description="Disordered" evidence="6">
    <location>
        <begin position="985"/>
        <end position="1014"/>
    </location>
</feature>
<feature type="region of interest" description="Disordered" evidence="6">
    <location>
        <begin position="1"/>
        <end position="61"/>
    </location>
</feature>
<feature type="compositionally biased region" description="Polar residues" evidence="6">
    <location>
        <begin position="1244"/>
        <end position="1264"/>
    </location>
</feature>
<reference evidence="9 10" key="1">
    <citation type="submission" date="2025-05" db="UniProtKB">
        <authorList>
            <consortium name="RefSeq"/>
        </authorList>
    </citation>
    <scope>IDENTIFICATION</scope>
    <source>
        <tissue evidence="9 10">Whole Larva</tissue>
    </source>
</reference>
<dbReference type="InterPro" id="IPR041569">
    <property type="entry name" value="AAA_lid_3"/>
</dbReference>
<dbReference type="CDD" id="cd05528">
    <property type="entry name" value="Bromo_AAA"/>
    <property type="match status" value="1"/>
</dbReference>
<dbReference type="SMART" id="SM00382">
    <property type="entry name" value="AAA"/>
    <property type="match status" value="1"/>
</dbReference>
<evidence type="ECO:0000256" key="1">
    <source>
        <dbReference type="ARBA" id="ARBA00006914"/>
    </source>
</evidence>
<proteinExistence type="inferred from homology"/>
<dbReference type="InterPro" id="IPR018359">
    <property type="entry name" value="Bromodomain_CS"/>
</dbReference>
<feature type="region of interest" description="Disordered" evidence="6">
    <location>
        <begin position="218"/>
        <end position="505"/>
    </location>
</feature>
<feature type="compositionally biased region" description="Acidic residues" evidence="6">
    <location>
        <begin position="352"/>
        <end position="374"/>
    </location>
</feature>
<evidence type="ECO:0000313" key="11">
    <source>
        <dbReference type="RefSeq" id="XP_017774242.1"/>
    </source>
</evidence>
<evidence type="ECO:0000313" key="10">
    <source>
        <dbReference type="RefSeq" id="XP_017774241.1"/>
    </source>
</evidence>
<evidence type="ECO:0000256" key="4">
    <source>
        <dbReference type="ARBA" id="ARBA00023117"/>
    </source>
</evidence>
<dbReference type="RefSeq" id="XP_017774243.1">
    <property type="nucleotide sequence ID" value="XM_017918754.1"/>
</dbReference>
<dbReference type="Pfam" id="PF00439">
    <property type="entry name" value="Bromodomain"/>
    <property type="match status" value="1"/>
</dbReference>
<feature type="compositionally biased region" description="Basic and acidic residues" evidence="6">
    <location>
        <begin position="268"/>
        <end position="278"/>
    </location>
</feature>
<keyword evidence="4 5" id="KW-0103">Bromodomain</keyword>
<protein>
    <submittedName>
        <fullName evidence="9 10">ATPase family AAA domain-containing protein 2-like isoform X1</fullName>
    </submittedName>
</protein>
<dbReference type="Gene3D" id="3.40.50.300">
    <property type="entry name" value="P-loop containing nucleotide triphosphate hydrolases"/>
    <property type="match status" value="2"/>
</dbReference>
<dbReference type="RefSeq" id="XP_017774240.1">
    <property type="nucleotide sequence ID" value="XM_017918751.1"/>
</dbReference>
<dbReference type="PRINTS" id="PR00503">
    <property type="entry name" value="BROMODOMAIN"/>
</dbReference>
<dbReference type="SMART" id="SM00297">
    <property type="entry name" value="BROMO"/>
    <property type="match status" value="1"/>
</dbReference>
<dbReference type="RefSeq" id="XP_017774241.1">
    <property type="nucleotide sequence ID" value="XM_017918752.1"/>
</dbReference>
<name>A0ABM1MI43_NICVS</name>
<dbReference type="SUPFAM" id="SSF52540">
    <property type="entry name" value="P-loop containing nucleoside triphosphate hydrolases"/>
    <property type="match status" value="2"/>
</dbReference>
<keyword evidence="2" id="KW-0547">Nucleotide-binding</keyword>
<organism evidence="8 12">
    <name type="scientific">Nicrophorus vespilloides</name>
    <name type="common">Boreal carrion beetle</name>
    <dbReference type="NCBI Taxonomy" id="110193"/>
    <lineage>
        <taxon>Eukaryota</taxon>
        <taxon>Metazoa</taxon>
        <taxon>Ecdysozoa</taxon>
        <taxon>Arthropoda</taxon>
        <taxon>Hexapoda</taxon>
        <taxon>Insecta</taxon>
        <taxon>Pterygota</taxon>
        <taxon>Neoptera</taxon>
        <taxon>Endopterygota</taxon>
        <taxon>Coleoptera</taxon>
        <taxon>Polyphaga</taxon>
        <taxon>Staphyliniformia</taxon>
        <taxon>Silphidae</taxon>
        <taxon>Nicrophorinae</taxon>
        <taxon>Nicrophorus</taxon>
    </lineage>
</organism>
<dbReference type="PANTHER" id="PTHR23069:SF0">
    <property type="entry name" value="TAT-BINDING HOMOLOG 7"/>
    <property type="match status" value="1"/>
</dbReference>
<evidence type="ECO:0000256" key="6">
    <source>
        <dbReference type="SAM" id="MobiDB-lite"/>
    </source>
</evidence>
<dbReference type="PROSITE" id="PS00674">
    <property type="entry name" value="AAA"/>
    <property type="match status" value="1"/>
</dbReference>
<feature type="compositionally biased region" description="Acidic residues" evidence="6">
    <location>
        <begin position="41"/>
        <end position="52"/>
    </location>
</feature>
<dbReference type="InterPro" id="IPR045199">
    <property type="entry name" value="ATAD2-like"/>
</dbReference>
<dbReference type="GeneID" id="108561005"/>
<evidence type="ECO:0000313" key="8">
    <source>
        <dbReference type="Proteomes" id="UP000695000"/>
    </source>
</evidence>
<sequence>MVNTRRTESSGLATDNGPRYRTRTTVPILGSSCESDSGGQGEEEESADEEDSWSSQGKPKVIAIKNNKPLVPPRVRELRNRFVCEERKFNPLNIFKRNLRSSRKLLAVNDRRPKLAVYSSHKMRDELESEDEYYNSHRHSRRNHYAKSHLSRLERRTALSLRPITRKSYKDDVDIATCNSDESDCTRDIAEVRRSTRKRSNGHSMSWLTDNQMHKVGYPNLDLDDEDSRDVEDHHTAGNHRSTRSKNLSYLYSLKTEEMHSTRNGQVESHDKENKKDNNIISGRSKARRVKVEDKEETLQADSQSDINDTNAEVRNNQSKTPVCESGEENEKVNGKISKGVKREQENNVDDKNEDNEDEDNEEKAQEEEDDEHNSDENKPVEDMGETSESEDEIIKRRTSRRRRNNFPDTTGSKIIDSSSSSEVCRYSLRDRSKPKQSTITLRERSVHSRHRYTIRKISTDSRSNDSSDNEEMCRKNNKYSKNPKGQHSKNDQLKSGGNNVIPIGPDTLDPGINFSSVGGLDSHVQCLKEMILLPMIYPEIFKKFQIQPPRGVLFHGPPGTGKTLLARALANECSFGSKKVSFFMRKGADLLSKWIGESEKQLRLLFEEAAKRKPSIIFFDEVDGLAPVRSSRQDQIHASIVSTLLALMDGLDSRGEVIVVGATNRIDSIDPALRRPGRFDRELFFPLPARKEREEILRVHVSQWATPPNDQLISYLAESAVGYCGSDLRALCSEAVIQSFRRNYPQVYNSNHKLQVDSENVKVEKLDFLRAKSVLVPASHRVTVTIGRKLLPVLEPLLQEPLDHILKTLGRSFPHGLDQNLAKVKVSASVRPAQMLLLGNGYTHGQSYLAGAIMHTMEHIHSHILDLSSLHKEFGRSAEEACVQVFHEAKRNVPSIIYIPNIDLLWRLLSDTTLAIFVAQLIQLDPNSPILILATADSLYEDIPDQITNLFSRYRNEVYEIQVPDEDRRRNFFKPLIVDACLKPPKIPRDNMQSPPPLPRAPTPEPDALSESEAKKMYEKEESTMVELRIFLRDMCKKLASNRLFYMFTKPVDTKEVPDYTTIIKHPMDLETMMTKVDLHQYECAKDFLEDIELICHNALEYNPDRTSADKQIRHRACSLRDYAYALIKNEMDSDFEDKCQDISVQRRKRKVKTRDYIPRYLDKVCKNEIDESKQCEDSKPSYTPSRVGISKKRKMNSWCRGILSKRRKKSSPSNDMQNGDVNHELDDKTSEETENSKEADFGNNTEMSVEENLSPNLTEPLSVNCDTTTIHLKSIHTPNSRKLCDLMSPSELLGDPLDFDDVDQALNENSNSVEEQKVDINEEQLKAVLEKAVTITTDHALQSLLDLHFQLSRIVKEFIGLSNRSKLPKKLRKELKRYQGENNVDVVQPNKNNTTDC</sequence>
<evidence type="ECO:0000256" key="5">
    <source>
        <dbReference type="PROSITE-ProRule" id="PRU00035"/>
    </source>
</evidence>
<keyword evidence="8" id="KW-1185">Reference proteome</keyword>
<dbReference type="InterPro" id="IPR003959">
    <property type="entry name" value="ATPase_AAA_core"/>
</dbReference>
<feature type="domain" description="Bromo" evidence="7">
    <location>
        <begin position="1041"/>
        <end position="1111"/>
    </location>
</feature>
<dbReference type="InterPro" id="IPR036427">
    <property type="entry name" value="Bromodomain-like_sf"/>
</dbReference>
<keyword evidence="3" id="KW-0067">ATP-binding</keyword>
<dbReference type="InterPro" id="IPR003593">
    <property type="entry name" value="AAA+_ATPase"/>
</dbReference>
<dbReference type="Pfam" id="PF17862">
    <property type="entry name" value="AAA_lid_3"/>
    <property type="match status" value="1"/>
</dbReference>
<evidence type="ECO:0000259" key="7">
    <source>
        <dbReference type="PROSITE" id="PS50014"/>
    </source>
</evidence>
<comment type="similarity">
    <text evidence="1">Belongs to the AAA ATPase family.</text>
</comment>
<dbReference type="InterPro" id="IPR027417">
    <property type="entry name" value="P-loop_NTPase"/>
</dbReference>
<dbReference type="InterPro" id="IPR003960">
    <property type="entry name" value="ATPase_AAA_CS"/>
</dbReference>
<feature type="compositionally biased region" description="Basic and acidic residues" evidence="6">
    <location>
        <begin position="1223"/>
        <end position="1242"/>
    </location>
</feature>
<dbReference type="RefSeq" id="XP_017774242.1">
    <property type="nucleotide sequence ID" value="XM_017918753.1"/>
</dbReference>
<dbReference type="Pfam" id="PF00004">
    <property type="entry name" value="AAA"/>
    <property type="match status" value="2"/>
</dbReference>
<dbReference type="SUPFAM" id="SSF47370">
    <property type="entry name" value="Bromodomain"/>
    <property type="match status" value="1"/>
</dbReference>
<evidence type="ECO:0000256" key="2">
    <source>
        <dbReference type="ARBA" id="ARBA00022741"/>
    </source>
</evidence>
<dbReference type="Gene3D" id="1.20.920.10">
    <property type="entry name" value="Bromodomain-like"/>
    <property type="match status" value="1"/>
</dbReference>
<gene>
    <name evidence="9 10 11 12" type="primary">LOC108561005</name>
</gene>
<dbReference type="Gene3D" id="1.10.8.60">
    <property type="match status" value="2"/>
</dbReference>
<feature type="compositionally biased region" description="Polar residues" evidence="6">
    <location>
        <begin position="300"/>
        <end position="321"/>
    </location>
</feature>
<accession>A0ABM1MI43</accession>
<feature type="compositionally biased region" description="Polar residues" evidence="6">
    <location>
        <begin position="407"/>
        <end position="417"/>
    </location>
</feature>
<evidence type="ECO:0000256" key="3">
    <source>
        <dbReference type="ARBA" id="ARBA00022840"/>
    </source>
</evidence>
<evidence type="ECO:0000313" key="12">
    <source>
        <dbReference type="RefSeq" id="XP_017774243.1"/>
    </source>
</evidence>
<feature type="region of interest" description="Disordered" evidence="6">
    <location>
        <begin position="1205"/>
        <end position="1264"/>
    </location>
</feature>
<dbReference type="PROSITE" id="PS00633">
    <property type="entry name" value="BROMODOMAIN_1"/>
    <property type="match status" value="1"/>
</dbReference>
<dbReference type="PROSITE" id="PS50014">
    <property type="entry name" value="BROMODOMAIN_2"/>
    <property type="match status" value="1"/>
</dbReference>
<feature type="compositionally biased region" description="Acidic residues" evidence="6">
    <location>
        <begin position="383"/>
        <end position="392"/>
    </location>
</feature>
<evidence type="ECO:0000313" key="9">
    <source>
        <dbReference type="RefSeq" id="XP_017774240.1"/>
    </source>
</evidence>
<dbReference type="PANTHER" id="PTHR23069">
    <property type="entry name" value="AAA DOMAIN-CONTAINING"/>
    <property type="match status" value="1"/>
</dbReference>
<feature type="compositionally biased region" description="Polar residues" evidence="6">
    <location>
        <begin position="1213"/>
        <end position="1222"/>
    </location>
</feature>
<dbReference type="InterPro" id="IPR001487">
    <property type="entry name" value="Bromodomain"/>
</dbReference>